<dbReference type="OrthoDB" id="245697at2759"/>
<dbReference type="AlphaFoldDB" id="A0A9W7ZUJ5"/>
<accession>A0A9W7ZUJ5</accession>
<name>A0A9W7ZUJ5_9FUNG</name>
<sequence>MSTSTQNIQHSLGIPSDGSGQALERKGSIISTGGREGSKYSLTVTKIDAGMAILLTSNNQLIEFPSYLLPPGVQPGSVINLQLSRNISQEEQQRQALREVQEHILKEFGTSLPKPPVLRVLM</sequence>
<dbReference type="GO" id="GO:0005802">
    <property type="term" value="C:trans-Golgi network"/>
    <property type="evidence" value="ECO:0007669"/>
    <property type="project" value="TreeGrafter"/>
</dbReference>
<dbReference type="EMBL" id="JANBPU010000308">
    <property type="protein sequence ID" value="KAJ1912834.1"/>
    <property type="molecule type" value="Genomic_DNA"/>
</dbReference>
<evidence type="ECO:0000259" key="2">
    <source>
        <dbReference type="Pfam" id="PF16892"/>
    </source>
</evidence>
<dbReference type="Proteomes" id="UP001150538">
    <property type="component" value="Unassembled WGS sequence"/>
</dbReference>
<dbReference type="GO" id="GO:0046983">
    <property type="term" value="F:protein dimerization activity"/>
    <property type="evidence" value="ECO:0007669"/>
    <property type="project" value="InterPro"/>
</dbReference>
<gene>
    <name evidence="3" type="ORF">H4219_005452</name>
</gene>
<evidence type="ECO:0000256" key="1">
    <source>
        <dbReference type="SAM" id="MobiDB-lite"/>
    </source>
</evidence>
<comment type="caution">
    <text evidence="3">The sequence shown here is derived from an EMBL/GenBank/DDBJ whole genome shotgun (WGS) entry which is preliminary data.</text>
</comment>
<proteinExistence type="predicted"/>
<dbReference type="InterPro" id="IPR031673">
    <property type="entry name" value="Chs5_N"/>
</dbReference>
<evidence type="ECO:0000313" key="4">
    <source>
        <dbReference type="Proteomes" id="UP001150538"/>
    </source>
</evidence>
<dbReference type="InterPro" id="IPR052827">
    <property type="entry name" value="CHS_Export/Cell_Fusion_Reg"/>
</dbReference>
<feature type="domain" description="Chitin biosynthesis protein Chs5 N-terminal" evidence="2">
    <location>
        <begin position="39"/>
        <end position="86"/>
    </location>
</feature>
<dbReference type="GO" id="GO:0034044">
    <property type="term" value="C:exomer complex"/>
    <property type="evidence" value="ECO:0007669"/>
    <property type="project" value="TreeGrafter"/>
</dbReference>
<dbReference type="GO" id="GO:0006893">
    <property type="term" value="P:Golgi to plasma membrane transport"/>
    <property type="evidence" value="ECO:0007669"/>
    <property type="project" value="TreeGrafter"/>
</dbReference>
<dbReference type="GO" id="GO:0000747">
    <property type="term" value="P:conjugation with cellular fusion"/>
    <property type="evidence" value="ECO:0007669"/>
    <property type="project" value="TreeGrafter"/>
</dbReference>
<feature type="region of interest" description="Disordered" evidence="1">
    <location>
        <begin position="1"/>
        <end position="36"/>
    </location>
</feature>
<dbReference type="Pfam" id="PF16892">
    <property type="entry name" value="CHS5_N"/>
    <property type="match status" value="1"/>
</dbReference>
<reference evidence="3" key="1">
    <citation type="submission" date="2022-07" db="EMBL/GenBank/DDBJ databases">
        <title>Phylogenomic reconstructions and comparative analyses of Kickxellomycotina fungi.</title>
        <authorList>
            <person name="Reynolds N.K."/>
            <person name="Stajich J.E."/>
            <person name="Barry K."/>
            <person name="Grigoriev I.V."/>
            <person name="Crous P."/>
            <person name="Smith M.E."/>
        </authorList>
    </citation>
    <scope>NUCLEOTIDE SEQUENCE</scope>
    <source>
        <strain evidence="3">NBRC 100468</strain>
    </source>
</reference>
<evidence type="ECO:0000313" key="3">
    <source>
        <dbReference type="EMBL" id="KAJ1912834.1"/>
    </source>
</evidence>
<dbReference type="PANTHER" id="PTHR47351">
    <property type="entry name" value="CHITIN BIOSYNTHESIS PROTEIN CHS5"/>
    <property type="match status" value="1"/>
</dbReference>
<dbReference type="Gene3D" id="6.20.120.50">
    <property type="match status" value="1"/>
</dbReference>
<protein>
    <recommendedName>
        <fullName evidence="2">Chitin biosynthesis protein Chs5 N-terminal domain-containing protein</fullName>
    </recommendedName>
</protein>
<dbReference type="PANTHER" id="PTHR47351:SF1">
    <property type="entry name" value="CHITIN BIOSYNTHESIS PROTEIN CHS5"/>
    <property type="match status" value="1"/>
</dbReference>
<organism evidence="3 4">
    <name type="scientific">Mycoemilia scoparia</name>
    <dbReference type="NCBI Taxonomy" id="417184"/>
    <lineage>
        <taxon>Eukaryota</taxon>
        <taxon>Fungi</taxon>
        <taxon>Fungi incertae sedis</taxon>
        <taxon>Zoopagomycota</taxon>
        <taxon>Kickxellomycotina</taxon>
        <taxon>Kickxellomycetes</taxon>
        <taxon>Kickxellales</taxon>
        <taxon>Kickxellaceae</taxon>
        <taxon>Mycoemilia</taxon>
    </lineage>
</organism>
<keyword evidence="4" id="KW-1185">Reference proteome</keyword>
<feature type="compositionally biased region" description="Polar residues" evidence="1">
    <location>
        <begin position="1"/>
        <end position="10"/>
    </location>
</feature>